<keyword evidence="2" id="KW-0808">Transferase</keyword>
<keyword evidence="4 7" id="KW-0418">Kinase</keyword>
<dbReference type="SUPFAM" id="SSF56112">
    <property type="entry name" value="Protein kinase-like (PK-like)"/>
    <property type="match status" value="1"/>
</dbReference>
<dbReference type="EC" id="2.7.11.1" evidence="1"/>
<feature type="non-terminal residue" evidence="7">
    <location>
        <position position="1"/>
    </location>
</feature>
<feature type="domain" description="Protein kinase" evidence="6">
    <location>
        <begin position="83"/>
        <end position="382"/>
    </location>
</feature>
<dbReference type="InterPro" id="IPR011009">
    <property type="entry name" value="Kinase-like_dom_sf"/>
</dbReference>
<reference evidence="8" key="1">
    <citation type="submission" date="2012-02" db="EMBL/GenBank/DDBJ databases">
        <title>Genome sequencing of Giardia lamblia Genotypes A2 and B isolates (DH and GS) and comparative analysis with the genomes of Genotypes A1 and E (WB and Pig).</title>
        <authorList>
            <person name="Adam R."/>
            <person name="Dahlstrom E."/>
            <person name="Martens C."/>
            <person name="Bruno D."/>
            <person name="Barbian K."/>
            <person name="Porcella S.F."/>
            <person name="Nash T."/>
        </authorList>
    </citation>
    <scope>NUCLEOTIDE SEQUENCE</scope>
    <source>
        <strain evidence="8">DH</strain>
    </source>
</reference>
<dbReference type="Pfam" id="PF00069">
    <property type="entry name" value="Pkinase"/>
    <property type="match status" value="1"/>
</dbReference>
<dbReference type="VEuPathDB" id="GiardiaDB:DHA2_151302"/>
<evidence type="ECO:0000256" key="3">
    <source>
        <dbReference type="ARBA" id="ARBA00022741"/>
    </source>
</evidence>
<dbReference type="VEuPathDB" id="GiardiaDB:GL50581_4382"/>
<evidence type="ECO:0000259" key="6">
    <source>
        <dbReference type="PROSITE" id="PS50011"/>
    </source>
</evidence>
<dbReference type="PANTHER" id="PTHR43671">
    <property type="entry name" value="SERINE/THREONINE-PROTEIN KINASE NEK"/>
    <property type="match status" value="1"/>
</dbReference>
<protein>
    <recommendedName>
        <fullName evidence="1">non-specific serine/threonine protein kinase</fullName>
        <ecNumber evidence="1">2.7.11.1</ecNumber>
    </recommendedName>
</protein>
<dbReference type="Proteomes" id="UP000018320">
    <property type="component" value="Unassembled WGS sequence"/>
</dbReference>
<evidence type="ECO:0000256" key="2">
    <source>
        <dbReference type="ARBA" id="ARBA00022679"/>
    </source>
</evidence>
<gene>
    <name evidence="7" type="ORF">DHA2_151302</name>
</gene>
<dbReference type="PANTHER" id="PTHR43671:SF13">
    <property type="entry name" value="SERINE_THREONINE-PROTEIN KINASE NEK2"/>
    <property type="match status" value="1"/>
</dbReference>
<dbReference type="InterPro" id="IPR000719">
    <property type="entry name" value="Prot_kinase_dom"/>
</dbReference>
<dbReference type="SMART" id="SM00220">
    <property type="entry name" value="S_TKc"/>
    <property type="match status" value="1"/>
</dbReference>
<name>V6TN15_GIAIN</name>
<reference evidence="7 8" key="2">
    <citation type="journal article" date="2013" name="Genome Biol. Evol.">
        <title>Genome sequencing of Giardia lamblia genotypes A2 and B isolates (DH and GS) and comparative analysis with the genomes of genotypes A1 and E (WB and Pig).</title>
        <authorList>
            <person name="Adam R.D."/>
            <person name="Dahlstrom E.W."/>
            <person name="Martens C.A."/>
            <person name="Bruno D.P."/>
            <person name="Barbian K.D."/>
            <person name="Ricklefs S.M."/>
            <person name="Hernandez M.M."/>
            <person name="Narla N.P."/>
            <person name="Patel R.B."/>
            <person name="Porcella S.F."/>
            <person name="Nash T.E."/>
        </authorList>
    </citation>
    <scope>NUCLEOTIDE SEQUENCE [LARGE SCALE GENOMIC DNA]</scope>
    <source>
        <strain evidence="7 8">DH</strain>
    </source>
</reference>
<evidence type="ECO:0000256" key="5">
    <source>
        <dbReference type="ARBA" id="ARBA00022840"/>
    </source>
</evidence>
<keyword evidence="5" id="KW-0067">ATP-binding</keyword>
<dbReference type="PROSITE" id="PS50011">
    <property type="entry name" value="PROTEIN_KINASE_DOM"/>
    <property type="match status" value="1"/>
</dbReference>
<evidence type="ECO:0000313" key="7">
    <source>
        <dbReference type="EMBL" id="ESU39722.1"/>
    </source>
</evidence>
<dbReference type="AlphaFoldDB" id="V6TN15"/>
<evidence type="ECO:0000256" key="4">
    <source>
        <dbReference type="ARBA" id="ARBA00022777"/>
    </source>
</evidence>
<evidence type="ECO:0000313" key="8">
    <source>
        <dbReference type="Proteomes" id="UP000018320"/>
    </source>
</evidence>
<dbReference type="GO" id="GO:0004674">
    <property type="term" value="F:protein serine/threonine kinase activity"/>
    <property type="evidence" value="ECO:0007669"/>
    <property type="project" value="UniProtKB-EC"/>
</dbReference>
<sequence>VVLDRSMHLQINKVQRFIVSNHRASKIRHLSSCVVANAPCWFSRPIALTSPIVAPLQVLCYNTLYSFTDFIIPLKSSAMDAEVHDAVTVGPSTLINICGYLATECRAITSKEGENVQIHVLLLEKVPVHIRNLILYEYEMYSELQCPHMLQILSAKLMPEHSLLLIETRMCYGITLASLMHMHRQAAVSIPEEFIWFLLVAVAEMLAELHDFTTRSEIERRCHFVTPYNIFLSVAGKVHIFPATESLSSVMCYGQQSYLAPELLGSSTMQVTPQSDIWSLGKLLSDMCLLLLPSSPEPPSLPTDTDIFAVPGIPGQQFTYSDDHACLDSRFNSQASAHPCYSLLLTIIIGKCMSPDPQDRPLAEELLGFLPRDSFPSTYPVFKSVLDEIGS</sequence>
<accession>V6TN15</accession>
<dbReference type="VEuPathDB" id="GiardiaDB:QR46_0289"/>
<comment type="caution">
    <text evidence="7">The sequence shown here is derived from an EMBL/GenBank/DDBJ whole genome shotgun (WGS) entry which is preliminary data.</text>
</comment>
<keyword evidence="3" id="KW-0547">Nucleotide-binding</keyword>
<organism evidence="7 8">
    <name type="scientific">Giardia intestinalis</name>
    <name type="common">Giardia lamblia</name>
    <dbReference type="NCBI Taxonomy" id="5741"/>
    <lineage>
        <taxon>Eukaryota</taxon>
        <taxon>Metamonada</taxon>
        <taxon>Diplomonadida</taxon>
        <taxon>Hexamitidae</taxon>
        <taxon>Giardiinae</taxon>
        <taxon>Giardia</taxon>
    </lineage>
</organism>
<dbReference type="VEuPathDB" id="GiardiaDB:GL50803_0015338"/>
<dbReference type="EMBL" id="AHGT01000001">
    <property type="protein sequence ID" value="ESU39722.1"/>
    <property type="molecule type" value="Genomic_DNA"/>
</dbReference>
<dbReference type="Gene3D" id="1.10.510.10">
    <property type="entry name" value="Transferase(Phosphotransferase) domain 1"/>
    <property type="match status" value="1"/>
</dbReference>
<proteinExistence type="predicted"/>
<dbReference type="InterPro" id="IPR050660">
    <property type="entry name" value="NEK_Ser/Thr_kinase"/>
</dbReference>
<evidence type="ECO:0000256" key="1">
    <source>
        <dbReference type="ARBA" id="ARBA00012513"/>
    </source>
</evidence>
<dbReference type="GO" id="GO:0005524">
    <property type="term" value="F:ATP binding"/>
    <property type="evidence" value="ECO:0007669"/>
    <property type="project" value="UniProtKB-KW"/>
</dbReference>